<dbReference type="RefSeq" id="WP_099260958.1">
    <property type="nucleotide sequence ID" value="NZ_NIZW01000008.1"/>
</dbReference>
<sequence length="99" mass="10670">MATSQQSYSSLPWYRKSGINNVFIILHLLTLGVIPFLMVTCIALVTGDIFYNETDASGSLRKWSFANKIIAALLLIPSVLIVGVFVIAIVGGIVRSLAG</sequence>
<proteinExistence type="predicted"/>
<gene>
    <name evidence="2" type="ORF">CEE69_12345</name>
</gene>
<accession>A0A2G1W820</accession>
<evidence type="ECO:0000313" key="2">
    <source>
        <dbReference type="EMBL" id="PHQ35194.1"/>
    </source>
</evidence>
<feature type="transmembrane region" description="Helical" evidence="1">
    <location>
        <begin position="65"/>
        <end position="94"/>
    </location>
</feature>
<evidence type="ECO:0000256" key="1">
    <source>
        <dbReference type="SAM" id="Phobius"/>
    </source>
</evidence>
<name>A0A2G1W820_9BACT</name>
<reference evidence="2 3" key="1">
    <citation type="submission" date="2017-06" db="EMBL/GenBank/DDBJ databases">
        <title>Description of Rhodopirellula bahusiensis sp. nov.</title>
        <authorList>
            <person name="Kizina J."/>
            <person name="Harder J."/>
        </authorList>
    </citation>
    <scope>NUCLEOTIDE SEQUENCE [LARGE SCALE GENOMIC DNA]</scope>
    <source>
        <strain evidence="2 3">SWK21</strain>
    </source>
</reference>
<organism evidence="2 3">
    <name type="scientific">Rhodopirellula bahusiensis</name>
    <dbReference type="NCBI Taxonomy" id="2014065"/>
    <lineage>
        <taxon>Bacteria</taxon>
        <taxon>Pseudomonadati</taxon>
        <taxon>Planctomycetota</taxon>
        <taxon>Planctomycetia</taxon>
        <taxon>Pirellulales</taxon>
        <taxon>Pirellulaceae</taxon>
        <taxon>Rhodopirellula</taxon>
    </lineage>
</organism>
<dbReference type="GeneID" id="90608919"/>
<comment type="caution">
    <text evidence="2">The sequence shown here is derived from an EMBL/GenBank/DDBJ whole genome shotgun (WGS) entry which is preliminary data.</text>
</comment>
<dbReference type="EMBL" id="NIZW01000008">
    <property type="protein sequence ID" value="PHQ35194.1"/>
    <property type="molecule type" value="Genomic_DNA"/>
</dbReference>
<protein>
    <submittedName>
        <fullName evidence="2">Uncharacterized protein</fullName>
    </submittedName>
</protein>
<keyword evidence="1" id="KW-0472">Membrane</keyword>
<feature type="transmembrane region" description="Helical" evidence="1">
    <location>
        <begin position="21"/>
        <end position="45"/>
    </location>
</feature>
<evidence type="ECO:0000313" key="3">
    <source>
        <dbReference type="Proteomes" id="UP000225740"/>
    </source>
</evidence>
<keyword evidence="1" id="KW-1133">Transmembrane helix</keyword>
<keyword evidence="3" id="KW-1185">Reference proteome</keyword>
<dbReference type="Proteomes" id="UP000225740">
    <property type="component" value="Unassembled WGS sequence"/>
</dbReference>
<keyword evidence="1" id="KW-0812">Transmembrane</keyword>
<dbReference type="AlphaFoldDB" id="A0A2G1W820"/>